<dbReference type="InterPro" id="IPR013324">
    <property type="entry name" value="RNA_pol_sigma_r3/r4-like"/>
</dbReference>
<protein>
    <recommendedName>
        <fullName evidence="3">Sigma-70 family RNA polymerase sigma factor</fullName>
    </recommendedName>
</protein>
<dbReference type="SUPFAM" id="SSF88659">
    <property type="entry name" value="Sigma3 and sigma4 domains of RNA polymerase sigma factors"/>
    <property type="match status" value="1"/>
</dbReference>
<dbReference type="RefSeq" id="WP_003147693.1">
    <property type="nucleotide sequence ID" value="NZ_GL883585.1"/>
</dbReference>
<proteinExistence type="predicted"/>
<sequence length="139" mass="16404">MKRYKIDNNHVVDVPDEVFSVIRYYSYKERYLKMKDAKHNIIHFYEFDTEDSDGENLVRDPSPLPDVLIITNETYNELYNALATLSIEDQLLLYNLFVKGKSLRSIALRENSSAMAISRRRDKLLKKLAIILIQYKIKN</sequence>
<evidence type="ECO:0008006" key="3">
    <source>
        <dbReference type="Google" id="ProtNLM"/>
    </source>
</evidence>
<name>A0AA87AKT1_9BACL</name>
<dbReference type="Gene3D" id="1.20.140.160">
    <property type="match status" value="1"/>
</dbReference>
<evidence type="ECO:0000313" key="2">
    <source>
        <dbReference type="Proteomes" id="UP000004773"/>
    </source>
</evidence>
<dbReference type="Proteomes" id="UP000004773">
    <property type="component" value="Unassembled WGS sequence"/>
</dbReference>
<organism evidence="1 2">
    <name type="scientific">Gemella haemolysans M341</name>
    <dbReference type="NCBI Taxonomy" id="562981"/>
    <lineage>
        <taxon>Bacteria</taxon>
        <taxon>Bacillati</taxon>
        <taxon>Bacillota</taxon>
        <taxon>Bacilli</taxon>
        <taxon>Bacillales</taxon>
        <taxon>Gemellaceae</taxon>
        <taxon>Gemella</taxon>
    </lineage>
</organism>
<dbReference type="AlphaFoldDB" id="A0AA87AKT1"/>
<gene>
    <name evidence="1" type="ORF">HMPREF0428_01548</name>
</gene>
<reference evidence="1 2" key="1">
    <citation type="submission" date="2011-03" db="EMBL/GenBank/DDBJ databases">
        <title>The Genome Sequence of Gemella haemolysans M341.</title>
        <authorList>
            <consortium name="The Broad Institute Genome Sequencing Platform"/>
            <consortium name="The Broad Institute Genome Sequencing Center for Infectious Disease"/>
            <person name="Earl A."/>
            <person name="Ward D."/>
            <person name="Feldgarden M."/>
            <person name="Gevers D."/>
            <person name="Sibley C.D."/>
            <person name="Field T.R."/>
            <person name="Grinwis M."/>
            <person name="Eshaghurshan C.S."/>
            <person name="Surette M.G."/>
            <person name="Young S.K."/>
            <person name="Zeng Q."/>
            <person name="Gargeya S."/>
            <person name="Fitzgerald M."/>
            <person name="Haas B."/>
            <person name="Abouelleil A."/>
            <person name="Alvarado L."/>
            <person name="Arachchi H.M."/>
            <person name="Berlin A."/>
            <person name="Brown A."/>
            <person name="Chapman S.B."/>
            <person name="Chen Z."/>
            <person name="Dunbar C."/>
            <person name="Freedman E."/>
            <person name="Gearin G."/>
            <person name="Gellesch M."/>
            <person name="Goldberg J."/>
            <person name="Griggs A."/>
            <person name="Gujja S."/>
            <person name="Heilman E.R."/>
            <person name="Heiman D."/>
            <person name="Howarth C."/>
            <person name="Larson L."/>
            <person name="Lui A."/>
            <person name="MacDonald P.J.P."/>
            <person name="Mehta T."/>
            <person name="Montmayeur A."/>
            <person name="Murphy C."/>
            <person name="Neiman D."/>
            <person name="Pearson M."/>
            <person name="Priest M."/>
            <person name="Roberts A."/>
            <person name="Saif S."/>
            <person name="Shea T."/>
            <person name="Shenoy N."/>
            <person name="Sisk P."/>
            <person name="Stolte C."/>
            <person name="Sykes S."/>
            <person name="White J."/>
            <person name="Yandava C."/>
            <person name="Wortman J."/>
            <person name="Nusbaum C."/>
            <person name="Birren B."/>
        </authorList>
    </citation>
    <scope>NUCLEOTIDE SEQUENCE [LARGE SCALE GENOMIC DNA]</scope>
    <source>
        <strain evidence="1 2">M341</strain>
    </source>
</reference>
<dbReference type="EMBL" id="ACRO01000037">
    <property type="protein sequence ID" value="EGF86751.1"/>
    <property type="molecule type" value="Genomic_DNA"/>
</dbReference>
<comment type="caution">
    <text evidence="1">The sequence shown here is derived from an EMBL/GenBank/DDBJ whole genome shotgun (WGS) entry which is preliminary data.</text>
</comment>
<evidence type="ECO:0000313" key="1">
    <source>
        <dbReference type="EMBL" id="EGF86751.1"/>
    </source>
</evidence>
<accession>A0AA87AKT1</accession>